<dbReference type="Pfam" id="PF20736">
    <property type="entry name" value="Glyco_hydro127M"/>
    <property type="match status" value="1"/>
</dbReference>
<dbReference type="InterPro" id="IPR008928">
    <property type="entry name" value="6-hairpin_glycosidase_sf"/>
</dbReference>
<evidence type="ECO:0000313" key="4">
    <source>
        <dbReference type="EMBL" id="MCC2254653.1"/>
    </source>
</evidence>
<evidence type="ECO:0000259" key="2">
    <source>
        <dbReference type="Pfam" id="PF07944"/>
    </source>
</evidence>
<dbReference type="Pfam" id="PF07944">
    <property type="entry name" value="Beta-AFase-like_GH127_cat"/>
    <property type="match status" value="1"/>
</dbReference>
<comment type="caution">
    <text evidence="4">The sequence shown here is derived from an EMBL/GenBank/DDBJ whole genome shotgun (WGS) entry which is preliminary data.</text>
</comment>
<dbReference type="EMBL" id="JAJEQX010000015">
    <property type="protein sequence ID" value="MCC2254653.1"/>
    <property type="molecule type" value="Genomic_DNA"/>
</dbReference>
<feature type="compositionally biased region" description="Basic and acidic residues" evidence="1">
    <location>
        <begin position="435"/>
        <end position="451"/>
    </location>
</feature>
<dbReference type="InterPro" id="IPR049046">
    <property type="entry name" value="Beta-AFase-like_GH127_middle"/>
</dbReference>
<dbReference type="InterPro" id="IPR012878">
    <property type="entry name" value="Beta-AFase-like_GH127_cat"/>
</dbReference>
<dbReference type="PANTHER" id="PTHR31151:SF0">
    <property type="entry name" value="PROLINE-TRNA LIGASE (DUF1680)"/>
    <property type="match status" value="1"/>
</dbReference>
<sequence>MGGLELRQLSYGQVTVREPFLMKSMKLEREYLLSLDADRLLAGFRETAGRKAAAMRYPGWESTEIQGHTMGHYLTALSQLWAYGRDPEVLSRVKKIVNELALCQREDGYLCAFPESLFDRVERKEPAWVPWYTMHKIISGVTAAYCLCGIQKAYDVMRPLADWVAGRALSWSAEVRDTVLAVEYGGMNDCMYEVYRLTGDPRHAQAAHQFDEMPLFEAMEEGRDILDGLHANTTIPKILGGLKRYEVTGGKEPFYLKMAQRFWDMVTEHHTYITGGNSEWEHFGKPDILDGERTACNCETCNTYNMLKLTSLLFRLTGEKKYADYDERAYLNAILSSQNHETGMTTYFQPMAAGYFKVYSRPYDNFWCCTGTGMENFTKQCEGICYAGEDTLYINRFLSADIEWKEKGIRLEMRSDLLSEQSVSIRVTERNGSLEAEKTESGKAESGKQEESNAEAGGPGIAAADSRKPWKLAVRVPAWTAGEPEIKISGNTSAMATVREQGGYLLIEGLESAEDEVELSFPMRVSAHTLPDNPHAAAFTYGPYVLSADLGTEDMEETTTGVDVTVPAGKTGIKDCLLYDCTDFCGIGKIKDAAEEDLAAAASCMAEKMKRRPKAKRAEKADSQPAEQGLHEMEFTLTDASGEELVFAPHFLKNRVRYGIYFYLFEKGSWAYGEYRTEKARKEYIMSHRAEVIPLGNDQYELAHGIRGNATEAVNESGKRGRSAKPGGWFSYEMQIPEKACVLHMTPGEGASFEVTADGELLSLIRLGEMQKSEDPEGAESMKSKGDPESAESMKSKGDPEGAESVQSPEMEIAVPAKYAGQRVRIEFRNTDPEKDMQLFNELSLSVKE</sequence>
<feature type="region of interest" description="Disordered" evidence="1">
    <location>
        <begin position="429"/>
        <end position="463"/>
    </location>
</feature>
<dbReference type="Proteomes" id="UP001198151">
    <property type="component" value="Unassembled WGS sequence"/>
</dbReference>
<evidence type="ECO:0000256" key="1">
    <source>
        <dbReference type="SAM" id="MobiDB-lite"/>
    </source>
</evidence>
<keyword evidence="5" id="KW-1185">Reference proteome</keyword>
<name>A0ABS8FZC3_9FIRM</name>
<gene>
    <name evidence="4" type="ORF">LKD70_09510</name>
</gene>
<dbReference type="RefSeq" id="WP_227707797.1">
    <property type="nucleotide sequence ID" value="NZ_JAJEQX010000015.1"/>
</dbReference>
<protein>
    <submittedName>
        <fullName evidence="4">Glycoside hydrolase family 127 protein</fullName>
    </submittedName>
</protein>
<evidence type="ECO:0000313" key="5">
    <source>
        <dbReference type="Proteomes" id="UP001198151"/>
    </source>
</evidence>
<proteinExistence type="predicted"/>
<feature type="compositionally biased region" description="Basic and acidic residues" evidence="1">
    <location>
        <begin position="770"/>
        <end position="800"/>
    </location>
</feature>
<dbReference type="SUPFAM" id="SSF48208">
    <property type="entry name" value="Six-hairpin glycosidases"/>
    <property type="match status" value="1"/>
</dbReference>
<feature type="domain" description="Non-reducing end beta-L-arabinofuranosidase-like GH127 catalytic" evidence="2">
    <location>
        <begin position="13"/>
        <end position="379"/>
    </location>
</feature>
<accession>A0ABS8FZC3</accession>
<dbReference type="GO" id="GO:0016787">
    <property type="term" value="F:hydrolase activity"/>
    <property type="evidence" value="ECO:0007669"/>
    <property type="project" value="UniProtKB-KW"/>
</dbReference>
<organism evidence="4 5">
    <name type="scientific">Ruminococcus turbiniformis</name>
    <dbReference type="NCBI Taxonomy" id="2881258"/>
    <lineage>
        <taxon>Bacteria</taxon>
        <taxon>Bacillati</taxon>
        <taxon>Bacillota</taxon>
        <taxon>Clostridia</taxon>
        <taxon>Eubacteriales</taxon>
        <taxon>Oscillospiraceae</taxon>
        <taxon>Ruminococcus</taxon>
    </lineage>
</organism>
<feature type="domain" description="Non-reducing end beta-L-arabinofuranosidase-like GH127 middle" evidence="3">
    <location>
        <begin position="391"/>
        <end position="523"/>
    </location>
</feature>
<feature type="region of interest" description="Disordered" evidence="1">
    <location>
        <begin position="770"/>
        <end position="811"/>
    </location>
</feature>
<evidence type="ECO:0000259" key="3">
    <source>
        <dbReference type="Pfam" id="PF20736"/>
    </source>
</evidence>
<keyword evidence="4" id="KW-0378">Hydrolase</keyword>
<reference evidence="4 5" key="1">
    <citation type="submission" date="2021-10" db="EMBL/GenBank/DDBJ databases">
        <title>Anaerobic single-cell dispensing facilitates the cultivation of human gut bacteria.</title>
        <authorList>
            <person name="Afrizal A."/>
        </authorList>
    </citation>
    <scope>NUCLEOTIDE SEQUENCE [LARGE SCALE GENOMIC DNA]</scope>
    <source>
        <strain evidence="4 5">CLA-AA-H200</strain>
    </source>
</reference>
<dbReference type="PANTHER" id="PTHR31151">
    <property type="entry name" value="PROLINE-TRNA LIGASE (DUF1680)"/>
    <property type="match status" value="1"/>
</dbReference>